<sequence length="74" mass="8844">MTVRDQFSFFRLAALRNRNRDKSLFSCAEGQPMQSYIDRKVSFEKVPQFRQIKLFLNISFDAGDTYNMQVQRRT</sequence>
<gene>
    <name evidence="1" type="ORF">DesyoDRAFT_1891</name>
</gene>
<organism evidence="1 2">
    <name type="scientific">Desulfosporosinus youngiae DSM 17734</name>
    <dbReference type="NCBI Taxonomy" id="768710"/>
    <lineage>
        <taxon>Bacteria</taxon>
        <taxon>Bacillati</taxon>
        <taxon>Bacillota</taxon>
        <taxon>Clostridia</taxon>
        <taxon>Eubacteriales</taxon>
        <taxon>Desulfitobacteriaceae</taxon>
        <taxon>Desulfosporosinus</taxon>
    </lineage>
</organism>
<name>H5XUI8_9FIRM</name>
<dbReference type="HOGENOM" id="CLU_2681792_0_0_9"/>
<reference evidence="1 2" key="1">
    <citation type="submission" date="2011-11" db="EMBL/GenBank/DDBJ databases">
        <title>The Noncontiguous Finished genome of Desulfosporosinus youngiae DSM 17734.</title>
        <authorList>
            <consortium name="US DOE Joint Genome Institute (JGI-PGF)"/>
            <person name="Lucas S."/>
            <person name="Han J."/>
            <person name="Lapidus A."/>
            <person name="Cheng J.-F."/>
            <person name="Goodwin L."/>
            <person name="Pitluck S."/>
            <person name="Peters L."/>
            <person name="Ovchinnikova G."/>
            <person name="Lu M."/>
            <person name="Land M.L."/>
            <person name="Hauser L."/>
            <person name="Pester M."/>
            <person name="Spring S."/>
            <person name="Ollivier B."/>
            <person name="Rattei T."/>
            <person name="Klenk H.-P."/>
            <person name="Wagner M."/>
            <person name="Loy A."/>
            <person name="Woyke T.J."/>
        </authorList>
    </citation>
    <scope>NUCLEOTIDE SEQUENCE [LARGE SCALE GENOMIC DNA]</scope>
    <source>
        <strain evidence="1 2">DSM 17734</strain>
    </source>
</reference>
<dbReference type="EMBL" id="CM001441">
    <property type="protein sequence ID" value="EHQ89006.1"/>
    <property type="molecule type" value="Genomic_DNA"/>
</dbReference>
<keyword evidence="2" id="KW-1185">Reference proteome</keyword>
<dbReference type="AlphaFoldDB" id="H5XUI8"/>
<dbReference type="Proteomes" id="UP000005104">
    <property type="component" value="Chromosome"/>
</dbReference>
<evidence type="ECO:0000313" key="1">
    <source>
        <dbReference type="EMBL" id="EHQ89006.1"/>
    </source>
</evidence>
<protein>
    <submittedName>
        <fullName evidence="1">Uncharacterized protein</fullName>
    </submittedName>
</protein>
<accession>H5XUI8</accession>
<evidence type="ECO:0000313" key="2">
    <source>
        <dbReference type="Proteomes" id="UP000005104"/>
    </source>
</evidence>
<proteinExistence type="predicted"/>